<proteinExistence type="predicted"/>
<evidence type="ECO:0000313" key="4">
    <source>
        <dbReference type="Proteomes" id="UP000758168"/>
    </source>
</evidence>
<sequence length="213" mass="21145">MTRPADPRAAGRATTDAGPGHPLRGVARLVRAGVLGGSSLLLAGTAHLAGGGRLPSAGVLVVLALLVGLVAVTATARRCRPAGLLALLAVEQLGLHVALGASALPPAVLGCLTGPHVHHAAAGCPPAPGAAPAAGTELGMWAAHAAAVLATAWLLSRGEAFLWRAVDRVAAAVPVLRTRSTASRRRPATPAPRRAAARRPGTTAVPRGPPLLA</sequence>
<accession>A0ABS4Z4X2</accession>
<feature type="compositionally biased region" description="Low complexity" evidence="1">
    <location>
        <begin position="191"/>
        <end position="206"/>
    </location>
</feature>
<keyword evidence="4" id="KW-1185">Reference proteome</keyword>
<feature type="region of interest" description="Disordered" evidence="1">
    <location>
        <begin position="1"/>
        <end position="21"/>
    </location>
</feature>
<dbReference type="RefSeq" id="WP_210053553.1">
    <property type="nucleotide sequence ID" value="NZ_BAAAMH010000006.1"/>
</dbReference>
<dbReference type="Proteomes" id="UP000758168">
    <property type="component" value="Unassembled WGS sequence"/>
</dbReference>
<feature type="region of interest" description="Disordered" evidence="1">
    <location>
        <begin position="180"/>
        <end position="213"/>
    </location>
</feature>
<keyword evidence="2" id="KW-1133">Transmembrane helix</keyword>
<feature type="transmembrane region" description="Helical" evidence="2">
    <location>
        <begin position="54"/>
        <end position="72"/>
    </location>
</feature>
<keyword evidence="2" id="KW-0812">Transmembrane</keyword>
<name>A0ABS4Z4X2_9ACTN</name>
<dbReference type="EMBL" id="JAGIOB010000001">
    <property type="protein sequence ID" value="MBP2416080.1"/>
    <property type="molecule type" value="Genomic_DNA"/>
</dbReference>
<evidence type="ECO:0008006" key="5">
    <source>
        <dbReference type="Google" id="ProtNLM"/>
    </source>
</evidence>
<comment type="caution">
    <text evidence="3">The sequence shown here is derived from an EMBL/GenBank/DDBJ whole genome shotgun (WGS) entry which is preliminary data.</text>
</comment>
<keyword evidence="2" id="KW-0472">Membrane</keyword>
<organism evidence="3 4">
    <name type="scientific">Microlunatus capsulatus</name>
    <dbReference type="NCBI Taxonomy" id="99117"/>
    <lineage>
        <taxon>Bacteria</taxon>
        <taxon>Bacillati</taxon>
        <taxon>Actinomycetota</taxon>
        <taxon>Actinomycetes</taxon>
        <taxon>Propionibacteriales</taxon>
        <taxon>Propionibacteriaceae</taxon>
        <taxon>Microlunatus</taxon>
    </lineage>
</organism>
<evidence type="ECO:0000256" key="2">
    <source>
        <dbReference type="SAM" id="Phobius"/>
    </source>
</evidence>
<evidence type="ECO:0000313" key="3">
    <source>
        <dbReference type="EMBL" id="MBP2416080.1"/>
    </source>
</evidence>
<reference evidence="3 4" key="1">
    <citation type="submission" date="2021-03" db="EMBL/GenBank/DDBJ databases">
        <title>Sequencing the genomes of 1000 actinobacteria strains.</title>
        <authorList>
            <person name="Klenk H.-P."/>
        </authorList>
    </citation>
    <scope>NUCLEOTIDE SEQUENCE [LARGE SCALE GENOMIC DNA]</scope>
    <source>
        <strain evidence="3 4">DSM 12936</strain>
    </source>
</reference>
<protein>
    <recommendedName>
        <fullName evidence="5">MFS transporter</fullName>
    </recommendedName>
</protein>
<evidence type="ECO:0000256" key="1">
    <source>
        <dbReference type="SAM" id="MobiDB-lite"/>
    </source>
</evidence>
<gene>
    <name evidence="3" type="ORF">JOF54_001002</name>
</gene>